<dbReference type="EMBL" id="CDPU01000028">
    <property type="protein sequence ID" value="CEO52386.1"/>
    <property type="molecule type" value="Genomic_DNA"/>
</dbReference>
<organism evidence="10">
    <name type="scientific">Bionectria ochroleuca</name>
    <name type="common">Gliocladium roseum</name>
    <dbReference type="NCBI Taxonomy" id="29856"/>
    <lineage>
        <taxon>Eukaryota</taxon>
        <taxon>Fungi</taxon>
        <taxon>Dikarya</taxon>
        <taxon>Ascomycota</taxon>
        <taxon>Pezizomycotina</taxon>
        <taxon>Sordariomycetes</taxon>
        <taxon>Hypocreomycetidae</taxon>
        <taxon>Hypocreales</taxon>
        <taxon>Bionectriaceae</taxon>
        <taxon>Clonostachys</taxon>
    </lineage>
</organism>
<dbReference type="SUPFAM" id="SSF57667">
    <property type="entry name" value="beta-beta-alpha zinc fingers"/>
    <property type="match status" value="1"/>
</dbReference>
<dbReference type="CDD" id="cd12148">
    <property type="entry name" value="fungal_TF_MHR"/>
    <property type="match status" value="1"/>
</dbReference>
<feature type="compositionally biased region" description="Basic and acidic residues" evidence="7">
    <location>
        <begin position="259"/>
        <end position="273"/>
    </location>
</feature>
<dbReference type="SMART" id="SM00355">
    <property type="entry name" value="ZnF_C2H2"/>
    <property type="match status" value="2"/>
</dbReference>
<feature type="region of interest" description="Disordered" evidence="7">
    <location>
        <begin position="225"/>
        <end position="273"/>
    </location>
</feature>
<dbReference type="CDD" id="cd00067">
    <property type="entry name" value="GAL4"/>
    <property type="match status" value="1"/>
</dbReference>
<dbReference type="PANTHER" id="PTHR47660">
    <property type="entry name" value="TRANSCRIPTION FACTOR WITH C2H2 AND ZN(2)-CYS(6) DNA BINDING DOMAIN (EUROFUNG)-RELATED-RELATED"/>
    <property type="match status" value="1"/>
</dbReference>
<feature type="domain" description="C2H2-type" evidence="9">
    <location>
        <begin position="21"/>
        <end position="48"/>
    </location>
</feature>
<dbReference type="Pfam" id="PF12874">
    <property type="entry name" value="zf-met"/>
    <property type="match status" value="1"/>
</dbReference>
<feature type="region of interest" description="Disordered" evidence="7">
    <location>
        <begin position="301"/>
        <end position="383"/>
    </location>
</feature>
<sequence length="958" mass="105727">MDSSPRSEASSPSAGSHKRSCECEICGITLSRSAHLQRHLKRHSTTATKTFHCQICDKSFSRKDVYQRHKRSVHDPDRATRVAGRRKSCRRCIRYKIRCSRELPCTGCRNHPEQCIYGAGAAIPSATKTAVVGTTIETRETRRIDEARHGNLNDLVDAANVLNECSTNIPEIDGTSIEDSDQISGQQVECNSLTDFPSNVTITTDTTSGCETGSREFFFSRSPVIPQEGILPPPYSVENTLQGPREPTTDGQGALDQLMGDHPETDSHTDQDKSVVDPCIFDFPLDPFQLDLYGWNTLLGGETEAEGPSPGMSVGQVPEDPTTGLPSVCGQPMLADGTSPRNYEGEPSNNRPALSDRSQPGIRRHTQQKDWENKEHWPGVLDQGGNEAWPFDYTSNQGFRRIKLPPLKQILEQTVASRPTIQKNILGDLIKVLSAPQIPSLNDTPALEAMPAVAFLSEYTRVYFAEFHNMFPVIHIPTWRIEKCPTPLLAAMACLGATYSTAEGSNEVSTLFAEITQRALFWMGQQDSSAFRNTAYITASCLHQIYALGTGNRRLYEIADASRGLLVTSLRGLGLLSSESSINLTPDSLGLDFRKLKAMSNVELDEAWRAWRDKETAKRMAWSVFEFDCTLSTMTSKKPAFRIAELPPRLPCSESIWEAHSARAWAALVPFTSSPPAGLLFYPTLREIISQGKVPPDAPAWAMRLCAVAIGSILYDLKEVQDASAPGILGIQAMTEAHLQTRQTLINGLEALDASLGKPMCTADVVNMNVLTLTTHRSHLISSGDETMDLIISIFRNSGLEATHPSARPAEAAKDRLRHIFRSNPTNARRLAFHAAVIVAIARDCTINTPCETLSVFMGYAYLLAYIRFTTFTEDDIDENLALPRVALDEIPWMRDANAMRQINRWIDYGGPASIGTIANICDRGSFDEAKQGALDALTELSVWGLARKFRQTVSKFV</sequence>
<evidence type="ECO:0000256" key="5">
    <source>
        <dbReference type="ARBA" id="ARBA00023242"/>
    </source>
</evidence>
<feature type="domain" description="C2H2-type" evidence="9">
    <location>
        <begin position="51"/>
        <end position="79"/>
    </location>
</feature>
<evidence type="ECO:0008006" key="11">
    <source>
        <dbReference type="Google" id="ProtNLM"/>
    </source>
</evidence>
<keyword evidence="5" id="KW-0539">Nucleus</keyword>
<dbReference type="Pfam" id="PF00096">
    <property type="entry name" value="zf-C2H2"/>
    <property type="match status" value="1"/>
</dbReference>
<keyword evidence="4" id="KW-0804">Transcription</keyword>
<evidence type="ECO:0000313" key="10">
    <source>
        <dbReference type="EMBL" id="CEO52386.1"/>
    </source>
</evidence>
<dbReference type="InterPro" id="IPR013087">
    <property type="entry name" value="Znf_C2H2_type"/>
</dbReference>
<dbReference type="Pfam" id="PF04082">
    <property type="entry name" value="Fungal_trans"/>
    <property type="match status" value="1"/>
</dbReference>
<evidence type="ECO:0000256" key="3">
    <source>
        <dbReference type="ARBA" id="ARBA00023015"/>
    </source>
</evidence>
<evidence type="ECO:0000259" key="9">
    <source>
        <dbReference type="PROSITE" id="PS50157"/>
    </source>
</evidence>
<dbReference type="Gene3D" id="4.10.240.10">
    <property type="entry name" value="Zn(2)-C6 fungal-type DNA-binding domain"/>
    <property type="match status" value="1"/>
</dbReference>
<evidence type="ECO:0000256" key="7">
    <source>
        <dbReference type="SAM" id="MobiDB-lite"/>
    </source>
</evidence>
<dbReference type="PROSITE" id="PS50157">
    <property type="entry name" value="ZINC_FINGER_C2H2_2"/>
    <property type="match status" value="2"/>
</dbReference>
<reference evidence="10" key="1">
    <citation type="submission" date="2015-01" db="EMBL/GenBank/DDBJ databases">
        <authorList>
            <person name="Durling Mikael"/>
        </authorList>
    </citation>
    <scope>NUCLEOTIDE SEQUENCE</scope>
</reference>
<dbReference type="InterPro" id="IPR007219">
    <property type="entry name" value="XnlR_reg_dom"/>
</dbReference>
<evidence type="ECO:0000256" key="4">
    <source>
        <dbReference type="ARBA" id="ARBA00023163"/>
    </source>
</evidence>
<feature type="compositionally biased region" description="Polar residues" evidence="7">
    <location>
        <begin position="347"/>
        <end position="358"/>
    </location>
</feature>
<evidence type="ECO:0000256" key="6">
    <source>
        <dbReference type="PROSITE-ProRule" id="PRU00042"/>
    </source>
</evidence>
<dbReference type="SUPFAM" id="SSF57701">
    <property type="entry name" value="Zn2/Cys6 DNA-binding domain"/>
    <property type="match status" value="1"/>
</dbReference>
<dbReference type="InterPro" id="IPR036864">
    <property type="entry name" value="Zn2-C6_fun-type_DNA-bd_sf"/>
</dbReference>
<dbReference type="GO" id="GO:0008270">
    <property type="term" value="F:zinc ion binding"/>
    <property type="evidence" value="ECO:0007669"/>
    <property type="project" value="UniProtKB-KW"/>
</dbReference>
<gene>
    <name evidence="10" type="ORF">BN869_000008444_1</name>
</gene>
<dbReference type="Gene3D" id="3.30.160.60">
    <property type="entry name" value="Classic Zinc Finger"/>
    <property type="match status" value="1"/>
</dbReference>
<dbReference type="InterPro" id="IPR001138">
    <property type="entry name" value="Zn2Cys6_DnaBD"/>
</dbReference>
<keyword evidence="3" id="KW-0805">Transcription regulation</keyword>
<feature type="domain" description="Zn(2)-C6 fungal-type" evidence="8">
    <location>
        <begin position="88"/>
        <end position="117"/>
    </location>
</feature>
<evidence type="ECO:0000256" key="1">
    <source>
        <dbReference type="ARBA" id="ARBA00022723"/>
    </source>
</evidence>
<protein>
    <recommendedName>
        <fullName evidence="11">C2H2-type domain-containing protein</fullName>
    </recommendedName>
</protein>
<dbReference type="AlphaFoldDB" id="A0A0B7KCH1"/>
<evidence type="ECO:0000259" key="8">
    <source>
        <dbReference type="PROSITE" id="PS50048"/>
    </source>
</evidence>
<dbReference type="GO" id="GO:0003677">
    <property type="term" value="F:DNA binding"/>
    <property type="evidence" value="ECO:0007669"/>
    <property type="project" value="InterPro"/>
</dbReference>
<name>A0A0B7KCH1_BIOOC</name>
<dbReference type="PROSITE" id="PS00028">
    <property type="entry name" value="ZINC_FINGER_C2H2_1"/>
    <property type="match status" value="2"/>
</dbReference>
<dbReference type="InterPro" id="IPR036236">
    <property type="entry name" value="Znf_C2H2_sf"/>
</dbReference>
<proteinExistence type="predicted"/>
<feature type="compositionally biased region" description="Basic and acidic residues" evidence="7">
    <location>
        <begin position="367"/>
        <end position="377"/>
    </location>
</feature>
<evidence type="ECO:0000256" key="2">
    <source>
        <dbReference type="ARBA" id="ARBA00022833"/>
    </source>
</evidence>
<keyword evidence="6" id="KW-0863">Zinc-finger</keyword>
<dbReference type="GO" id="GO:0006351">
    <property type="term" value="P:DNA-templated transcription"/>
    <property type="evidence" value="ECO:0007669"/>
    <property type="project" value="InterPro"/>
</dbReference>
<keyword evidence="1" id="KW-0479">Metal-binding</keyword>
<dbReference type="GO" id="GO:0000981">
    <property type="term" value="F:DNA-binding transcription factor activity, RNA polymerase II-specific"/>
    <property type="evidence" value="ECO:0007669"/>
    <property type="project" value="InterPro"/>
</dbReference>
<dbReference type="PROSITE" id="PS50048">
    <property type="entry name" value="ZN2_CY6_FUNGAL_2"/>
    <property type="match status" value="1"/>
</dbReference>
<keyword evidence="2" id="KW-0862">Zinc</keyword>
<accession>A0A0B7KCH1</accession>